<sequence length="169" mass="19215">MGPQRRLGIYVGFDSPSIVRYLEPMTGDLFTARFVDCHFDETNFPSMGKDKDVLDKQKPVESISWNEQSLSHLDPRISECESEVNRIIHLQNIANRLPDAFNDASKVTKSHILAANAPARIIVPEENKQMNDDIPRQKRGRPIGSKDIVPRKRKGRVDNNEHVPDKSLT</sequence>
<name>A0ABR0VDF1_REHGL</name>
<evidence type="ECO:0000256" key="1">
    <source>
        <dbReference type="SAM" id="MobiDB-lite"/>
    </source>
</evidence>
<feature type="compositionally biased region" description="Basic and acidic residues" evidence="1">
    <location>
        <begin position="156"/>
        <end position="169"/>
    </location>
</feature>
<feature type="compositionally biased region" description="Basic and acidic residues" evidence="1">
    <location>
        <begin position="125"/>
        <end position="136"/>
    </location>
</feature>
<gene>
    <name evidence="2" type="ORF">DH2020_034170</name>
</gene>
<organism evidence="2 3">
    <name type="scientific">Rehmannia glutinosa</name>
    <name type="common">Chinese foxglove</name>
    <dbReference type="NCBI Taxonomy" id="99300"/>
    <lineage>
        <taxon>Eukaryota</taxon>
        <taxon>Viridiplantae</taxon>
        <taxon>Streptophyta</taxon>
        <taxon>Embryophyta</taxon>
        <taxon>Tracheophyta</taxon>
        <taxon>Spermatophyta</taxon>
        <taxon>Magnoliopsida</taxon>
        <taxon>eudicotyledons</taxon>
        <taxon>Gunneridae</taxon>
        <taxon>Pentapetalae</taxon>
        <taxon>asterids</taxon>
        <taxon>lamiids</taxon>
        <taxon>Lamiales</taxon>
        <taxon>Orobanchaceae</taxon>
        <taxon>Rehmannieae</taxon>
        <taxon>Rehmannia</taxon>
    </lineage>
</organism>
<comment type="caution">
    <text evidence="2">The sequence shown here is derived from an EMBL/GenBank/DDBJ whole genome shotgun (WGS) entry which is preliminary data.</text>
</comment>
<feature type="region of interest" description="Disordered" evidence="1">
    <location>
        <begin position="125"/>
        <end position="169"/>
    </location>
</feature>
<proteinExistence type="predicted"/>
<evidence type="ECO:0000313" key="3">
    <source>
        <dbReference type="Proteomes" id="UP001318860"/>
    </source>
</evidence>
<dbReference type="EMBL" id="JABTTQ020001283">
    <property type="protein sequence ID" value="KAK6132104.1"/>
    <property type="molecule type" value="Genomic_DNA"/>
</dbReference>
<evidence type="ECO:0000313" key="2">
    <source>
        <dbReference type="EMBL" id="KAK6132104.1"/>
    </source>
</evidence>
<reference evidence="2 3" key="1">
    <citation type="journal article" date="2021" name="Comput. Struct. Biotechnol. J.">
        <title>De novo genome assembly of the potent medicinal plant Rehmannia glutinosa using nanopore technology.</title>
        <authorList>
            <person name="Ma L."/>
            <person name="Dong C."/>
            <person name="Song C."/>
            <person name="Wang X."/>
            <person name="Zheng X."/>
            <person name="Niu Y."/>
            <person name="Chen S."/>
            <person name="Feng W."/>
        </authorList>
    </citation>
    <scope>NUCLEOTIDE SEQUENCE [LARGE SCALE GENOMIC DNA]</scope>
    <source>
        <strain evidence="2">DH-2019</strain>
    </source>
</reference>
<keyword evidence="3" id="KW-1185">Reference proteome</keyword>
<protein>
    <submittedName>
        <fullName evidence="2">Uncharacterized protein</fullName>
    </submittedName>
</protein>
<accession>A0ABR0VDF1</accession>
<dbReference type="Proteomes" id="UP001318860">
    <property type="component" value="Unassembled WGS sequence"/>
</dbReference>